<dbReference type="InterPro" id="IPR035969">
    <property type="entry name" value="Rab-GAP_TBC_sf"/>
</dbReference>
<evidence type="ECO:0000256" key="1">
    <source>
        <dbReference type="ARBA" id="ARBA00004120"/>
    </source>
</evidence>
<keyword evidence="10" id="KW-0966">Cell projection</keyword>
<feature type="compositionally biased region" description="Low complexity" evidence="12">
    <location>
        <begin position="450"/>
        <end position="460"/>
    </location>
</feature>
<dbReference type="InterPro" id="IPR000195">
    <property type="entry name" value="Rab-GAP-TBC_dom"/>
</dbReference>
<dbReference type="PANTHER" id="PTHR19853">
    <property type="entry name" value="WD REPEAT CONTAINING PROTEIN 3 WDR3"/>
    <property type="match status" value="1"/>
</dbReference>
<keyword evidence="6" id="KW-0677">Repeat</keyword>
<reference evidence="14" key="1">
    <citation type="submission" date="2021-06" db="EMBL/GenBank/DDBJ databases">
        <authorList>
            <person name="Kallberg Y."/>
            <person name="Tangrot J."/>
            <person name="Rosling A."/>
        </authorList>
    </citation>
    <scope>NUCLEOTIDE SEQUENCE</scope>
    <source>
        <strain evidence="14">BR232B</strain>
    </source>
</reference>
<keyword evidence="9" id="KW-0206">Cytoskeleton</keyword>
<accession>A0A9N9B2Q9</accession>
<evidence type="ECO:0000256" key="12">
    <source>
        <dbReference type="SAM" id="MobiDB-lite"/>
    </source>
</evidence>
<dbReference type="Proteomes" id="UP000789739">
    <property type="component" value="Unassembled WGS sequence"/>
</dbReference>
<protein>
    <recommendedName>
        <fullName evidence="3">TBC1 domain family member 31</fullName>
    </recommendedName>
</protein>
<dbReference type="Pfam" id="PF00400">
    <property type="entry name" value="WD40"/>
    <property type="match status" value="1"/>
</dbReference>
<evidence type="ECO:0000256" key="9">
    <source>
        <dbReference type="ARBA" id="ARBA00023212"/>
    </source>
</evidence>
<keyword evidence="8" id="KW-0175">Coiled coil</keyword>
<dbReference type="SUPFAM" id="SSF50978">
    <property type="entry name" value="WD40 repeat-like"/>
    <property type="match status" value="1"/>
</dbReference>
<evidence type="ECO:0000256" key="8">
    <source>
        <dbReference type="ARBA" id="ARBA00023054"/>
    </source>
</evidence>
<dbReference type="AlphaFoldDB" id="A0A9N9B2Q9"/>
<evidence type="ECO:0000256" key="11">
    <source>
        <dbReference type="ARBA" id="ARBA00034464"/>
    </source>
</evidence>
<comment type="subcellular location">
    <subcellularLocation>
        <location evidence="1">Cytoplasm</location>
        <location evidence="1">Cytoskeleton</location>
        <location evidence="1">Cilium basal body</location>
    </subcellularLocation>
    <subcellularLocation>
        <location evidence="2">Cytoplasm</location>
        <location evidence="2">Cytoskeleton</location>
        <location evidence="2">Microtubule organizing center</location>
        <location evidence="2">Centrosome</location>
        <location evidence="2">Centriolar satellite</location>
    </subcellularLocation>
</comment>
<evidence type="ECO:0000256" key="6">
    <source>
        <dbReference type="ARBA" id="ARBA00022737"/>
    </source>
</evidence>
<dbReference type="EMBL" id="CAJVPI010000570">
    <property type="protein sequence ID" value="CAG8551100.1"/>
    <property type="molecule type" value="Genomic_DNA"/>
</dbReference>
<evidence type="ECO:0000256" key="3">
    <source>
        <dbReference type="ARBA" id="ARBA00014199"/>
    </source>
</evidence>
<dbReference type="Pfam" id="PF00566">
    <property type="entry name" value="RabGAP-TBC"/>
    <property type="match status" value="1"/>
</dbReference>
<feature type="region of interest" description="Disordered" evidence="12">
    <location>
        <begin position="450"/>
        <end position="502"/>
    </location>
</feature>
<comment type="caution">
    <text evidence="14">The sequence shown here is derived from an EMBL/GenBank/DDBJ whole genome shotgun (WGS) entry which is preliminary data.</text>
</comment>
<sequence length="889" mass="102095">MSFDNNNSVFVGGLRSGDIWDSTKDTKRAERDIDSVLFNAGCSKDMALEEDADIEALLSIINAHKSNNDVVESCYRPVLFACYCFAPLCQKIENQSYGSYGVKLLQETLKRTVVMAAADQRGSIFVFDFGANKFWRVARFGIPPSAMAFTSLSKDELVVAFTDNTLRCYDIETNQLIAETSSHRHPVDCISMHPDEHVVITSSRSEAILWNMSDWSKLKVLNGEAVNGGLRHVAFSSSGTFITTIFYDESVCVWDGHSFEIIWKVNIPKRRPRYIKPLLFDRSYDETCHLALILTNEQILIVGGITMLYVWNIDTQSLLREVDLGRRTYGCIKQIEAICDRAELVILTSNGHLLLVDIFENDESGIHLLDVEQPVKSFKISPDGKFLVTNSTKEKEILRIWDFRSLIADSLQSNFENYVPKSTRTLSPPVLGPSISCNNNSAIITPKSIQSISHSSSQPKSKSRSFHQHKNTKLRSYEQPSRFGTRGRRLRAGFPGNTENDNYMEEFLSPSLEEVSSPMVLQKERDQCATNEYTSWAVEKNSHKTVPFESDYELKSTSLFGSSGIQNLSFVSTEERRLNIIEMLHQDGKYPAEHRLQIWRTLLDVPENREAFRNLIDKKRASTVGLSVQKWPELRSKNRRLYIRLERCLLFLVNWGFDVTVVIEWLSTIVYPFVELMLGTDETVCCELILTILLNWYQNCWEKFPRPPARMLDVAETLLEHWDASLLNHFKEVGIDFKTDFLWPAMLTGFTRILETEGFLQLWDHLLSNDEPSFMCYFAVAYVINSRDTLINNLESEIRTFVSTTYSNDLVNVLEAARNMESETPIPISPRIDVLRFRPLDNRGSYKLRKVILKKNDNIRDWIWQQEREITKKRYDYVGLTDESIVGNE</sequence>
<evidence type="ECO:0000256" key="2">
    <source>
        <dbReference type="ARBA" id="ARBA00004607"/>
    </source>
</evidence>
<dbReference type="GO" id="GO:0036064">
    <property type="term" value="C:ciliary basal body"/>
    <property type="evidence" value="ECO:0007669"/>
    <property type="project" value="TreeGrafter"/>
</dbReference>
<dbReference type="PANTHER" id="PTHR19853:SF1">
    <property type="entry name" value="TBC1 DOMAIN FAMILY MEMBER 31"/>
    <property type="match status" value="1"/>
</dbReference>
<evidence type="ECO:0000256" key="5">
    <source>
        <dbReference type="ARBA" id="ARBA00022574"/>
    </source>
</evidence>
<keyword evidence="7" id="KW-0970">Cilium biogenesis/degradation</keyword>
<proteinExistence type="predicted"/>
<keyword evidence="4" id="KW-0963">Cytoplasm</keyword>
<dbReference type="SUPFAM" id="SSF47923">
    <property type="entry name" value="Ypt/Rab-GAP domain of gyp1p"/>
    <property type="match status" value="1"/>
</dbReference>
<dbReference type="InterPro" id="IPR015943">
    <property type="entry name" value="WD40/YVTN_repeat-like_dom_sf"/>
</dbReference>
<evidence type="ECO:0000259" key="13">
    <source>
        <dbReference type="PROSITE" id="PS50086"/>
    </source>
</evidence>
<keyword evidence="5" id="KW-0853">WD repeat</keyword>
<evidence type="ECO:0000256" key="10">
    <source>
        <dbReference type="ARBA" id="ARBA00023273"/>
    </source>
</evidence>
<dbReference type="PROSITE" id="PS50086">
    <property type="entry name" value="TBC_RABGAP"/>
    <property type="match status" value="1"/>
</dbReference>
<dbReference type="OrthoDB" id="5578278at2759"/>
<feature type="domain" description="Rab-GAP TBC" evidence="13">
    <location>
        <begin position="589"/>
        <end position="770"/>
    </location>
</feature>
<feature type="compositionally biased region" description="Basic residues" evidence="12">
    <location>
        <begin position="461"/>
        <end position="473"/>
    </location>
</feature>
<dbReference type="Gene3D" id="2.130.10.10">
    <property type="entry name" value="YVTN repeat-like/Quinoprotein amine dehydrogenase"/>
    <property type="match status" value="2"/>
</dbReference>
<dbReference type="SMART" id="SM00320">
    <property type="entry name" value="WD40"/>
    <property type="match status" value="4"/>
</dbReference>
<organism evidence="14 15">
    <name type="scientific">Paraglomus brasilianum</name>
    <dbReference type="NCBI Taxonomy" id="144538"/>
    <lineage>
        <taxon>Eukaryota</taxon>
        <taxon>Fungi</taxon>
        <taxon>Fungi incertae sedis</taxon>
        <taxon>Mucoromycota</taxon>
        <taxon>Glomeromycotina</taxon>
        <taxon>Glomeromycetes</taxon>
        <taxon>Paraglomerales</taxon>
        <taxon>Paraglomeraceae</taxon>
        <taxon>Paraglomus</taxon>
    </lineage>
</organism>
<comment type="function">
    <text evidence="11">Molecular adapter which is involved in cilium biogenesis. Part of a functional complex including OFD1 a centriolar protein involved in cilium assembly. Could regulate the cAMP-dependent phosphorylation of OFD1, and its subsequent ubiquitination by PJA2 which ultimately leads to its proteasomal degradation.</text>
</comment>
<keyword evidence="15" id="KW-1185">Reference proteome</keyword>
<evidence type="ECO:0000313" key="15">
    <source>
        <dbReference type="Proteomes" id="UP000789739"/>
    </source>
</evidence>
<evidence type="ECO:0000313" key="14">
    <source>
        <dbReference type="EMBL" id="CAG8551100.1"/>
    </source>
</evidence>
<gene>
    <name evidence="14" type="ORF">PBRASI_LOCUS5094</name>
</gene>
<dbReference type="InterPro" id="IPR051570">
    <property type="entry name" value="TBC1_cilium_biogenesis"/>
</dbReference>
<name>A0A9N9B2Q9_9GLOM</name>
<dbReference type="InterPro" id="IPR036322">
    <property type="entry name" value="WD40_repeat_dom_sf"/>
</dbReference>
<evidence type="ECO:0000256" key="7">
    <source>
        <dbReference type="ARBA" id="ARBA00022794"/>
    </source>
</evidence>
<dbReference type="GO" id="GO:0060271">
    <property type="term" value="P:cilium assembly"/>
    <property type="evidence" value="ECO:0007669"/>
    <property type="project" value="TreeGrafter"/>
</dbReference>
<dbReference type="Gene3D" id="1.10.472.80">
    <property type="entry name" value="Ypt/Rab-GAP domain of gyp1p, domain 3"/>
    <property type="match status" value="1"/>
</dbReference>
<dbReference type="InterPro" id="IPR001680">
    <property type="entry name" value="WD40_rpt"/>
</dbReference>
<evidence type="ECO:0000256" key="4">
    <source>
        <dbReference type="ARBA" id="ARBA00022490"/>
    </source>
</evidence>